<gene>
    <name evidence="2" type="ORF">NTJ_08427</name>
</gene>
<protein>
    <recommendedName>
        <fullName evidence="4">TLC domain-containing protein</fullName>
    </recommendedName>
</protein>
<proteinExistence type="predicted"/>
<keyword evidence="1" id="KW-1133">Transmembrane helix</keyword>
<name>A0ABN7ATT3_9HEMI</name>
<evidence type="ECO:0000313" key="3">
    <source>
        <dbReference type="Proteomes" id="UP001307889"/>
    </source>
</evidence>
<sequence length="382" mass="43913">MSCPSSGFQGMFLSDLINSTAVSVDHIGVVPWALLVWVVWLILHTIYRKCFESLLVKIRVNEPHKQRMIRIYWRLAFAAISLPFALQNTPLPNFDSSSNIVAALERLPGLLLVGEPPTFHTKLSYVILTGFYLNTVCDTCIEYGVKSWEFVLHETFTIFFICTFPLRSVYFAIALIAVVNLEKCTYELSRLFCCISAIGKSSFLLKASSGFLLLNLLVWCGVYLYVLPKYFLVLTVYKLKDGGDASHISLLFLLAASIWAYYLIEIYCSPLSKILIDHFYGNHRALEKILFGACEYIEEDFIIENHMNHSIERNMSEKPGEKKPPQLKAGDKRKNRENLLLMYQTVKCVIRIRRKLKKIRDQKAKETFYDAPPFREELKKTG</sequence>
<keyword evidence="1" id="KW-0472">Membrane</keyword>
<feature type="transmembrane region" description="Helical" evidence="1">
    <location>
        <begin position="156"/>
        <end position="182"/>
    </location>
</feature>
<feature type="transmembrane region" description="Helical" evidence="1">
    <location>
        <begin position="29"/>
        <end position="47"/>
    </location>
</feature>
<evidence type="ECO:0000256" key="1">
    <source>
        <dbReference type="SAM" id="Phobius"/>
    </source>
</evidence>
<keyword evidence="3" id="KW-1185">Reference proteome</keyword>
<keyword evidence="1" id="KW-0812">Transmembrane</keyword>
<dbReference type="Proteomes" id="UP001307889">
    <property type="component" value="Chromosome 6"/>
</dbReference>
<feature type="transmembrane region" description="Helical" evidence="1">
    <location>
        <begin position="203"/>
        <end position="226"/>
    </location>
</feature>
<feature type="transmembrane region" description="Helical" evidence="1">
    <location>
        <begin position="246"/>
        <end position="264"/>
    </location>
</feature>
<organism evidence="2 3">
    <name type="scientific">Nesidiocoris tenuis</name>
    <dbReference type="NCBI Taxonomy" id="355587"/>
    <lineage>
        <taxon>Eukaryota</taxon>
        <taxon>Metazoa</taxon>
        <taxon>Ecdysozoa</taxon>
        <taxon>Arthropoda</taxon>
        <taxon>Hexapoda</taxon>
        <taxon>Insecta</taxon>
        <taxon>Pterygota</taxon>
        <taxon>Neoptera</taxon>
        <taxon>Paraneoptera</taxon>
        <taxon>Hemiptera</taxon>
        <taxon>Heteroptera</taxon>
        <taxon>Panheteroptera</taxon>
        <taxon>Cimicomorpha</taxon>
        <taxon>Miridae</taxon>
        <taxon>Dicyphina</taxon>
        <taxon>Nesidiocoris</taxon>
    </lineage>
</organism>
<accession>A0ABN7ATT3</accession>
<evidence type="ECO:0000313" key="2">
    <source>
        <dbReference type="EMBL" id="BES95616.1"/>
    </source>
</evidence>
<evidence type="ECO:0008006" key="4">
    <source>
        <dbReference type="Google" id="ProtNLM"/>
    </source>
</evidence>
<reference evidence="2 3" key="1">
    <citation type="submission" date="2023-09" db="EMBL/GenBank/DDBJ databases">
        <title>Nesidiocoris tenuis whole genome shotgun sequence.</title>
        <authorList>
            <person name="Shibata T."/>
            <person name="Shimoda M."/>
            <person name="Kobayashi T."/>
            <person name="Uehara T."/>
        </authorList>
    </citation>
    <scope>NUCLEOTIDE SEQUENCE [LARGE SCALE GENOMIC DNA]</scope>
    <source>
        <strain evidence="2 3">Japan</strain>
    </source>
</reference>
<dbReference type="EMBL" id="AP028914">
    <property type="protein sequence ID" value="BES95616.1"/>
    <property type="molecule type" value="Genomic_DNA"/>
</dbReference>